<evidence type="ECO:0000313" key="2">
    <source>
        <dbReference type="Proteomes" id="UP000569329"/>
    </source>
</evidence>
<accession>A0A839E469</accession>
<gene>
    <name evidence="1" type="ORF">FHX42_003903</name>
</gene>
<dbReference type="Proteomes" id="UP000569329">
    <property type="component" value="Unassembled WGS sequence"/>
</dbReference>
<dbReference type="EMBL" id="JACGWZ010000005">
    <property type="protein sequence ID" value="MBA8826527.1"/>
    <property type="molecule type" value="Genomic_DNA"/>
</dbReference>
<comment type="caution">
    <text evidence="1">The sequence shown here is derived from an EMBL/GenBank/DDBJ whole genome shotgun (WGS) entry which is preliminary data.</text>
</comment>
<sequence length="286" mass="30566">MSTPLLLEALVDDAGLFPPTALDMPAAVVRHRADQRAEEPMLTHRLLCPAGRIGELRSELADTDRVRLGLITDRGPDGLDEVLDEIDSDPRLELSLLEVPLAKFGGGVPAALRALDRVSAEVAAYFEPAAVDGIDDVATELAESESRRRLGGKLRCGGVRAELFPSAEQVARFLSVCARVGIPLKATAGLHQAVRHGDPVTGFVHHGYLNLLLAAASASDGADEGRVREALTVTDPAELARRIGELDRDAVSRTRSVLVSYGSCSTSTPIGRAREVLEATERQEVQ</sequence>
<name>A0A839E469_9PSEU</name>
<reference evidence="1 2" key="1">
    <citation type="submission" date="2020-07" db="EMBL/GenBank/DDBJ databases">
        <title>Sequencing the genomes of 1000 actinobacteria strains.</title>
        <authorList>
            <person name="Klenk H.-P."/>
        </authorList>
    </citation>
    <scope>NUCLEOTIDE SEQUENCE [LARGE SCALE GENOMIC DNA]</scope>
    <source>
        <strain evidence="1 2">DSM 45975</strain>
    </source>
</reference>
<protein>
    <submittedName>
        <fullName evidence="1">Uncharacterized protein</fullName>
    </submittedName>
</protein>
<dbReference type="RefSeq" id="WP_182545712.1">
    <property type="nucleotide sequence ID" value="NZ_JACGWZ010000005.1"/>
</dbReference>
<evidence type="ECO:0000313" key="1">
    <source>
        <dbReference type="EMBL" id="MBA8826527.1"/>
    </source>
</evidence>
<proteinExistence type="predicted"/>
<dbReference type="AlphaFoldDB" id="A0A839E469"/>
<organism evidence="1 2">
    <name type="scientific">Halosaccharopolyspora lacisalsi</name>
    <dbReference type="NCBI Taxonomy" id="1000566"/>
    <lineage>
        <taxon>Bacteria</taxon>
        <taxon>Bacillati</taxon>
        <taxon>Actinomycetota</taxon>
        <taxon>Actinomycetes</taxon>
        <taxon>Pseudonocardiales</taxon>
        <taxon>Pseudonocardiaceae</taxon>
        <taxon>Halosaccharopolyspora</taxon>
    </lineage>
</organism>
<keyword evidence="2" id="KW-1185">Reference proteome</keyword>